<evidence type="ECO:0000256" key="2">
    <source>
        <dbReference type="ARBA" id="ARBA00022741"/>
    </source>
</evidence>
<evidence type="ECO:0000313" key="7">
    <source>
        <dbReference type="Proteomes" id="UP000279384"/>
    </source>
</evidence>
<gene>
    <name evidence="6" type="ORF">C8E02_2372</name>
</gene>
<keyword evidence="1" id="KW-0808">Transferase</keyword>
<dbReference type="InterPro" id="IPR045540">
    <property type="entry name" value="YegS/DAGK_C"/>
</dbReference>
<keyword evidence="4" id="KW-0067">ATP-binding</keyword>
<dbReference type="InterPro" id="IPR001206">
    <property type="entry name" value="Diacylglycerol_kinase_cat_dom"/>
</dbReference>
<dbReference type="Pfam" id="PF19279">
    <property type="entry name" value="YegS_C"/>
    <property type="match status" value="1"/>
</dbReference>
<dbReference type="Gene3D" id="2.60.200.40">
    <property type="match status" value="1"/>
</dbReference>
<dbReference type="RefSeq" id="WP_120810896.1">
    <property type="nucleotide sequence ID" value="NZ_RBID01000015.1"/>
</dbReference>
<keyword evidence="3 6" id="KW-0418">Kinase</keyword>
<dbReference type="PANTHER" id="PTHR12358:SF54">
    <property type="entry name" value="SPHINGOSINE KINASE RELATED PROTEIN"/>
    <property type="match status" value="1"/>
</dbReference>
<dbReference type="EMBL" id="RBID01000015">
    <property type="protein sequence ID" value="RKQ58058.1"/>
    <property type="molecule type" value="Genomic_DNA"/>
</dbReference>
<dbReference type="PROSITE" id="PS50146">
    <property type="entry name" value="DAGK"/>
    <property type="match status" value="1"/>
</dbReference>
<dbReference type="SMART" id="SM00046">
    <property type="entry name" value="DAGKc"/>
    <property type="match status" value="1"/>
</dbReference>
<comment type="caution">
    <text evidence="6">The sequence shown here is derived from an EMBL/GenBank/DDBJ whole genome shotgun (WGS) entry which is preliminary data.</text>
</comment>
<evidence type="ECO:0000313" key="6">
    <source>
        <dbReference type="EMBL" id="RKQ58058.1"/>
    </source>
</evidence>
<sequence>MSPSTPISRIVFIIHGRHCPDGLPQQLLQPFRDRFSVDVLLTTSASSATRLAREAALSGARWVIAVGGDGTVHEVVNGLMSVPAAQRQQLVLGVLPSGTGNDFVRTLGSGRHSDDLLALIAAGHAYPLDLIRVTTRGSDGQPQVRWCNNIASLGISSDIVRRVKRLPAWLPASAAFSSAVLAALLRFRPRLMRLTLDGETISGRFLCLSVANGRYFGSGLGIAPQASVNDGLFELVLIRDGNGLDFLRLLPQLRAAQPLRDPRVRYLRGRQLQVDGAAADCPLELDGELCGSTPVSFELVPAALQCLMLPPG</sequence>
<evidence type="ECO:0000256" key="1">
    <source>
        <dbReference type="ARBA" id="ARBA00022679"/>
    </source>
</evidence>
<dbReference type="GO" id="GO:0008654">
    <property type="term" value="P:phospholipid biosynthetic process"/>
    <property type="evidence" value="ECO:0007669"/>
    <property type="project" value="InterPro"/>
</dbReference>
<accession>A0A495BAQ5</accession>
<dbReference type="Pfam" id="PF00781">
    <property type="entry name" value="DAGK_cat"/>
    <property type="match status" value="1"/>
</dbReference>
<dbReference type="PANTHER" id="PTHR12358">
    <property type="entry name" value="SPHINGOSINE KINASE"/>
    <property type="match status" value="1"/>
</dbReference>
<dbReference type="Proteomes" id="UP000279384">
    <property type="component" value="Unassembled WGS sequence"/>
</dbReference>
<dbReference type="NCBIfam" id="TIGR00147">
    <property type="entry name" value="YegS/Rv2252/BmrU family lipid kinase"/>
    <property type="match status" value="1"/>
</dbReference>
<dbReference type="InterPro" id="IPR016064">
    <property type="entry name" value="NAD/diacylglycerol_kinase_sf"/>
</dbReference>
<feature type="domain" description="DAGKc" evidence="5">
    <location>
        <begin position="5"/>
        <end position="137"/>
    </location>
</feature>
<evidence type="ECO:0000256" key="4">
    <source>
        <dbReference type="ARBA" id="ARBA00022840"/>
    </source>
</evidence>
<protein>
    <submittedName>
        <fullName evidence="6">YegS/Rv2252/BmrU family lipid kinase</fullName>
    </submittedName>
</protein>
<keyword evidence="2" id="KW-0547">Nucleotide-binding</keyword>
<dbReference type="InterPro" id="IPR017438">
    <property type="entry name" value="ATP-NAD_kinase_N"/>
</dbReference>
<dbReference type="InterPro" id="IPR005218">
    <property type="entry name" value="Diacylglycerol/lipid_kinase"/>
</dbReference>
<name>A0A495BAQ5_VOGIN</name>
<reference evidence="6 7" key="1">
    <citation type="submission" date="2018-10" db="EMBL/GenBank/DDBJ databases">
        <title>Genomic Encyclopedia of Type Strains, Phase IV (KMG-IV): sequencing the most valuable type-strain genomes for metagenomic binning, comparative biology and taxonomic classification.</title>
        <authorList>
            <person name="Goeker M."/>
        </authorList>
    </citation>
    <scope>NUCLEOTIDE SEQUENCE [LARGE SCALE GENOMIC DNA]</scope>
    <source>
        <strain evidence="6 7">DSM 3303</strain>
    </source>
</reference>
<dbReference type="GO" id="GO:0016301">
    <property type="term" value="F:kinase activity"/>
    <property type="evidence" value="ECO:0007669"/>
    <property type="project" value="UniProtKB-KW"/>
</dbReference>
<organism evidence="6 7">
    <name type="scientific">Vogesella indigofera</name>
    <name type="common">Pseudomonas indigofera</name>
    <dbReference type="NCBI Taxonomy" id="45465"/>
    <lineage>
        <taxon>Bacteria</taxon>
        <taxon>Pseudomonadati</taxon>
        <taxon>Pseudomonadota</taxon>
        <taxon>Betaproteobacteria</taxon>
        <taxon>Neisseriales</taxon>
        <taxon>Chromobacteriaceae</taxon>
        <taxon>Vogesella</taxon>
    </lineage>
</organism>
<dbReference type="Gene3D" id="3.40.50.10330">
    <property type="entry name" value="Probable inorganic polyphosphate/atp-NAD kinase, domain 1"/>
    <property type="match status" value="1"/>
</dbReference>
<dbReference type="AlphaFoldDB" id="A0A495BAQ5"/>
<evidence type="ECO:0000259" key="5">
    <source>
        <dbReference type="PROSITE" id="PS50146"/>
    </source>
</evidence>
<dbReference type="InterPro" id="IPR050187">
    <property type="entry name" value="Lipid_Phosphate_FormReg"/>
</dbReference>
<dbReference type="SUPFAM" id="SSF111331">
    <property type="entry name" value="NAD kinase/diacylglycerol kinase-like"/>
    <property type="match status" value="1"/>
</dbReference>
<dbReference type="GO" id="GO:0005524">
    <property type="term" value="F:ATP binding"/>
    <property type="evidence" value="ECO:0007669"/>
    <property type="project" value="UniProtKB-KW"/>
</dbReference>
<proteinExistence type="predicted"/>
<evidence type="ECO:0000256" key="3">
    <source>
        <dbReference type="ARBA" id="ARBA00022777"/>
    </source>
</evidence>